<sequence>MNSSKLLYQVTGELRRDQLNFKVTPWKLLIETNRYYEIKSAAGAVKRLYKEKLNLAVHETKSYCDGTLTVSGFCMEEHIEEMQRMIVDQLESKIRKYLKDLELNQKALHLKPATEKARV</sequence>
<comment type="caution">
    <text evidence="1">The sequence shown here is derived from an EMBL/GenBank/DDBJ whole genome shotgun (WGS) entry which is preliminary data.</text>
</comment>
<name>A0A3P3TUW9_9BACL</name>
<keyword evidence="2" id="KW-1185">Reference proteome</keyword>
<gene>
    <name evidence="1" type="ORF">EHV15_02290</name>
</gene>
<dbReference type="RefSeq" id="WP_128629852.1">
    <property type="nucleotide sequence ID" value="NZ_RRCN01000001.1"/>
</dbReference>
<reference evidence="1 2" key="1">
    <citation type="submission" date="2018-11" db="EMBL/GenBank/DDBJ databases">
        <title>Genome sequencing of Paenibacillus sp. KCOM 3021 (= ChDC PVNT-B20).</title>
        <authorList>
            <person name="Kook J.-K."/>
            <person name="Park S.-N."/>
            <person name="Lim Y.K."/>
        </authorList>
    </citation>
    <scope>NUCLEOTIDE SEQUENCE [LARGE SCALE GENOMIC DNA]</scope>
    <source>
        <strain evidence="1 2">KCOM 3021</strain>
    </source>
</reference>
<organism evidence="1 2">
    <name type="scientific">Paenibacillus oralis</name>
    <dbReference type="NCBI Taxonomy" id="2490856"/>
    <lineage>
        <taxon>Bacteria</taxon>
        <taxon>Bacillati</taxon>
        <taxon>Bacillota</taxon>
        <taxon>Bacilli</taxon>
        <taxon>Bacillales</taxon>
        <taxon>Paenibacillaceae</taxon>
        <taxon>Paenibacillus</taxon>
    </lineage>
</organism>
<accession>A0A3P3TUW9</accession>
<proteinExistence type="predicted"/>
<dbReference type="AlphaFoldDB" id="A0A3P3TUW9"/>
<dbReference type="Proteomes" id="UP000267017">
    <property type="component" value="Unassembled WGS sequence"/>
</dbReference>
<evidence type="ECO:0000313" key="1">
    <source>
        <dbReference type="EMBL" id="RRJ61932.1"/>
    </source>
</evidence>
<dbReference type="OrthoDB" id="2623075at2"/>
<dbReference type="EMBL" id="RRCN01000001">
    <property type="protein sequence ID" value="RRJ61932.1"/>
    <property type="molecule type" value="Genomic_DNA"/>
</dbReference>
<protein>
    <submittedName>
        <fullName evidence="1">Uncharacterized protein</fullName>
    </submittedName>
</protein>
<evidence type="ECO:0000313" key="2">
    <source>
        <dbReference type="Proteomes" id="UP000267017"/>
    </source>
</evidence>